<evidence type="ECO:0000313" key="1">
    <source>
        <dbReference type="EMBL" id="KOB67498.1"/>
    </source>
</evidence>
<dbReference type="EMBL" id="JTDY01004993">
    <property type="protein sequence ID" value="KOB67498.1"/>
    <property type="molecule type" value="Genomic_DNA"/>
</dbReference>
<dbReference type="InterPro" id="IPR036397">
    <property type="entry name" value="RNaseH_sf"/>
</dbReference>
<dbReference type="STRING" id="104452.A0A0L7KW86"/>
<proteinExistence type="predicted"/>
<accession>A0A0L7KW86</accession>
<dbReference type="InterPro" id="IPR052160">
    <property type="entry name" value="Gypsy_RT_Integrase-like"/>
</dbReference>
<keyword evidence="2" id="KW-1185">Reference proteome</keyword>
<dbReference type="AlphaFoldDB" id="A0A0L7KW86"/>
<comment type="caution">
    <text evidence="1">The sequence shown here is derived from an EMBL/GenBank/DDBJ whole genome shotgun (WGS) entry which is preliminary data.</text>
</comment>
<name>A0A0L7KW86_OPEBR</name>
<organism evidence="1 2">
    <name type="scientific">Operophtera brumata</name>
    <name type="common">Winter moth</name>
    <name type="synonym">Phalaena brumata</name>
    <dbReference type="NCBI Taxonomy" id="104452"/>
    <lineage>
        <taxon>Eukaryota</taxon>
        <taxon>Metazoa</taxon>
        <taxon>Ecdysozoa</taxon>
        <taxon>Arthropoda</taxon>
        <taxon>Hexapoda</taxon>
        <taxon>Insecta</taxon>
        <taxon>Pterygota</taxon>
        <taxon>Neoptera</taxon>
        <taxon>Endopterygota</taxon>
        <taxon>Lepidoptera</taxon>
        <taxon>Glossata</taxon>
        <taxon>Ditrysia</taxon>
        <taxon>Geometroidea</taxon>
        <taxon>Geometridae</taxon>
        <taxon>Larentiinae</taxon>
        <taxon>Operophtera</taxon>
    </lineage>
</organism>
<evidence type="ECO:0000313" key="2">
    <source>
        <dbReference type="Proteomes" id="UP000037510"/>
    </source>
</evidence>
<protein>
    <submittedName>
        <fullName evidence="1">Putative pol polyprotein</fullName>
    </submittedName>
</protein>
<dbReference type="Proteomes" id="UP000037510">
    <property type="component" value="Unassembled WGS sequence"/>
</dbReference>
<sequence length="325" mass="37480">MVSLIVKIGRIGCIPLAFVIPGMEPNFVLGIDFWRKFQLCPKYINSIVTCNNNLNSEFTLSPSHQTFVQSYASLNDPSKFPNFFIKNNTLYRLSKNKHELTSEFSWKEVMLGEMGRPKQCSRLFQMISIDLMGPLPTTKQRNNYILVRYNRTIITCISTYVDDDHRSWDLFIPRVQFAINNSVNEATGYTQSFLVFGRELVTCGTHFTDNDLGSEILFLPRDPYAENLGCLSNIFDTVQSKLWQAHVKNTSQYNLRRKFAEFNVGDVVMKRAYFLSDKENQFSKKFIKAKIITKKSPLVYVLQDMSGKNLGSWHIKDLKLVGLNK</sequence>
<dbReference type="Gene3D" id="3.30.420.10">
    <property type="entry name" value="Ribonuclease H-like superfamily/Ribonuclease H"/>
    <property type="match status" value="1"/>
</dbReference>
<reference evidence="1 2" key="1">
    <citation type="journal article" date="2015" name="Genome Biol. Evol.">
        <title>The genome of winter moth (Operophtera brumata) provides a genomic perspective on sexual dimorphism and phenology.</title>
        <authorList>
            <person name="Derks M.F."/>
            <person name="Smit S."/>
            <person name="Salis L."/>
            <person name="Schijlen E."/>
            <person name="Bossers A."/>
            <person name="Mateman C."/>
            <person name="Pijl A.S."/>
            <person name="de Ridder D."/>
            <person name="Groenen M.A."/>
            <person name="Visser M.E."/>
            <person name="Megens H.J."/>
        </authorList>
    </citation>
    <scope>NUCLEOTIDE SEQUENCE [LARGE SCALE GENOMIC DNA]</scope>
    <source>
        <strain evidence="1">WM2013NL</strain>
        <tissue evidence="1">Head and thorax</tissue>
    </source>
</reference>
<dbReference type="PANTHER" id="PTHR47266">
    <property type="entry name" value="ENDONUCLEASE-RELATED"/>
    <property type="match status" value="1"/>
</dbReference>
<gene>
    <name evidence="1" type="ORF">OBRU01_19690</name>
</gene>
<dbReference type="GO" id="GO:0003676">
    <property type="term" value="F:nucleic acid binding"/>
    <property type="evidence" value="ECO:0007669"/>
    <property type="project" value="InterPro"/>
</dbReference>